<dbReference type="GeneID" id="54572832"/>
<dbReference type="EMBL" id="ML987206">
    <property type="protein sequence ID" value="KAF2242851.1"/>
    <property type="molecule type" value="Genomic_DNA"/>
</dbReference>
<dbReference type="RefSeq" id="XP_033677855.1">
    <property type="nucleotide sequence ID" value="XM_033819502.1"/>
</dbReference>
<organism evidence="2 3">
    <name type="scientific">Trematosphaeria pertusa</name>
    <dbReference type="NCBI Taxonomy" id="390896"/>
    <lineage>
        <taxon>Eukaryota</taxon>
        <taxon>Fungi</taxon>
        <taxon>Dikarya</taxon>
        <taxon>Ascomycota</taxon>
        <taxon>Pezizomycotina</taxon>
        <taxon>Dothideomycetes</taxon>
        <taxon>Pleosporomycetidae</taxon>
        <taxon>Pleosporales</taxon>
        <taxon>Massarineae</taxon>
        <taxon>Trematosphaeriaceae</taxon>
        <taxon>Trematosphaeria</taxon>
    </lineage>
</organism>
<feature type="compositionally biased region" description="Pro residues" evidence="1">
    <location>
        <begin position="23"/>
        <end position="39"/>
    </location>
</feature>
<protein>
    <submittedName>
        <fullName evidence="2">Uncharacterized protein</fullName>
    </submittedName>
</protein>
<proteinExistence type="predicted"/>
<accession>A0A6A6HXT8</accession>
<dbReference type="OrthoDB" id="3946340at2759"/>
<evidence type="ECO:0000256" key="1">
    <source>
        <dbReference type="SAM" id="MobiDB-lite"/>
    </source>
</evidence>
<evidence type="ECO:0000313" key="3">
    <source>
        <dbReference type="Proteomes" id="UP000800094"/>
    </source>
</evidence>
<dbReference type="AlphaFoldDB" id="A0A6A6HXT8"/>
<keyword evidence="3" id="KW-1185">Reference proteome</keyword>
<dbReference type="Proteomes" id="UP000800094">
    <property type="component" value="Unassembled WGS sequence"/>
</dbReference>
<evidence type="ECO:0000313" key="2">
    <source>
        <dbReference type="EMBL" id="KAF2242851.1"/>
    </source>
</evidence>
<sequence length="298" mass="33173">MWELSRPAPGEPEFYGYPTPKAVTPPPPPPPPPPMIPPPDLFAPRLDNSVNQSEEVSSPADFIQTHYAGESLIDTARVVRIAPFRRNVFITLHSAQVADFEEFRWIVQHGDTEVWYEKPRRSFLRQMATLESSGCEPEPLPALENARPVSLETPRVWASAALTTPIDDDIYDCSAGHANEEDFSGACPQCTDEKSEALDATPLVYYVVLSTCQASDPFIHGAHFNGRQIYKLVKCGSREAAAAEAFYSSGINGWSVAFSCAMRGGETFEERPGKAKRVEDLWMLADDEEEEDVVRVFY</sequence>
<feature type="region of interest" description="Disordered" evidence="1">
    <location>
        <begin position="1"/>
        <end position="39"/>
    </location>
</feature>
<gene>
    <name evidence="2" type="ORF">BU26DRAFT_119799</name>
</gene>
<reference evidence="2" key="1">
    <citation type="journal article" date="2020" name="Stud. Mycol.">
        <title>101 Dothideomycetes genomes: a test case for predicting lifestyles and emergence of pathogens.</title>
        <authorList>
            <person name="Haridas S."/>
            <person name="Albert R."/>
            <person name="Binder M."/>
            <person name="Bloem J."/>
            <person name="Labutti K."/>
            <person name="Salamov A."/>
            <person name="Andreopoulos B."/>
            <person name="Baker S."/>
            <person name="Barry K."/>
            <person name="Bills G."/>
            <person name="Bluhm B."/>
            <person name="Cannon C."/>
            <person name="Castanera R."/>
            <person name="Culley D."/>
            <person name="Daum C."/>
            <person name="Ezra D."/>
            <person name="Gonzalez J."/>
            <person name="Henrissat B."/>
            <person name="Kuo A."/>
            <person name="Liang C."/>
            <person name="Lipzen A."/>
            <person name="Lutzoni F."/>
            <person name="Magnuson J."/>
            <person name="Mondo S."/>
            <person name="Nolan M."/>
            <person name="Ohm R."/>
            <person name="Pangilinan J."/>
            <person name="Park H.-J."/>
            <person name="Ramirez L."/>
            <person name="Alfaro M."/>
            <person name="Sun H."/>
            <person name="Tritt A."/>
            <person name="Yoshinaga Y."/>
            <person name="Zwiers L.-H."/>
            <person name="Turgeon B."/>
            <person name="Goodwin S."/>
            <person name="Spatafora J."/>
            <person name="Crous P."/>
            <person name="Grigoriev I."/>
        </authorList>
    </citation>
    <scope>NUCLEOTIDE SEQUENCE</scope>
    <source>
        <strain evidence="2">CBS 122368</strain>
    </source>
</reference>
<name>A0A6A6HXT8_9PLEO</name>